<dbReference type="Proteomes" id="UP001152592">
    <property type="component" value="Unassembled WGS sequence"/>
</dbReference>
<dbReference type="PANTHER" id="PTHR10209">
    <property type="entry name" value="OXIDOREDUCTASE, 2OG-FE II OXYGENASE FAMILY PROTEIN"/>
    <property type="match status" value="1"/>
</dbReference>
<dbReference type="Gene3D" id="2.60.120.330">
    <property type="entry name" value="B-lactam Antibiotic, Isopenicillin N Synthase, Chain"/>
    <property type="match status" value="1"/>
</dbReference>
<evidence type="ECO:0000256" key="3">
    <source>
        <dbReference type="ARBA" id="ARBA00023002"/>
    </source>
</evidence>
<dbReference type="InterPro" id="IPR026992">
    <property type="entry name" value="DIOX_N"/>
</dbReference>
<dbReference type="PROSITE" id="PS51471">
    <property type="entry name" value="FE2OG_OXY"/>
    <property type="match status" value="1"/>
</dbReference>
<keyword evidence="3 5" id="KW-0560">Oxidoreductase</keyword>
<dbReference type="PRINTS" id="PR00682">
    <property type="entry name" value="IPNSYNTHASE"/>
</dbReference>
<gene>
    <name evidence="7" type="ORF">PSALAMII_LOCUS6996</name>
</gene>
<feature type="domain" description="Fe2OG dioxygenase" evidence="6">
    <location>
        <begin position="214"/>
        <end position="322"/>
    </location>
</feature>
<evidence type="ECO:0000259" key="6">
    <source>
        <dbReference type="PROSITE" id="PS51471"/>
    </source>
</evidence>
<protein>
    <recommendedName>
        <fullName evidence="6">Fe2OG dioxygenase domain-containing protein</fullName>
    </recommendedName>
</protein>
<proteinExistence type="inferred from homology"/>
<dbReference type="InterPro" id="IPR027443">
    <property type="entry name" value="IPNS-like_sf"/>
</dbReference>
<dbReference type="AlphaFoldDB" id="A0A9W4JE71"/>
<dbReference type="EMBL" id="CAJVPD010000248">
    <property type="protein sequence ID" value="CAG8394391.1"/>
    <property type="molecule type" value="Genomic_DNA"/>
</dbReference>
<dbReference type="PANTHER" id="PTHR10209:SF881">
    <property type="entry name" value="FI07970P-RELATED"/>
    <property type="match status" value="1"/>
</dbReference>
<evidence type="ECO:0000256" key="2">
    <source>
        <dbReference type="ARBA" id="ARBA00022723"/>
    </source>
</evidence>
<dbReference type="SUPFAM" id="SSF51197">
    <property type="entry name" value="Clavaminate synthase-like"/>
    <property type="match status" value="1"/>
</dbReference>
<dbReference type="Pfam" id="PF03171">
    <property type="entry name" value="2OG-FeII_Oxy"/>
    <property type="match status" value="1"/>
</dbReference>
<keyword evidence="4 5" id="KW-0408">Iron</keyword>
<sequence length="348" mass="38783">MVNAEIVHNGPSASKGRIVLSQGISRSVSTTKGGKFTSIPIIDLSPLISLTATPADMEKLVTDIRDACSTVGFFVIKNHGIDWSVVEDAFDAVEEFFNLPIETKMKIRQSTSPSFMGYEEPYYTNLDGLSKGDSKESVYISYDPYVDPLGVGDKMPSLLKRDNLWPDAADAPIFRPAMESYRAACLDLVRKLIRLLAVAMEEREDFFEKKITYPIGTIRAIYYPPQEGIEDEEIGLGAHTDIQMMTMIAQKPSSAESLEVLNSAGQWVKPKLEPQTFVVNLGDMTGRMTNDVFQSTVHRVCNKAPEGQKPQARYSMPFFFGMNNDELITTLPQFVTDQTPLRRNTVLA</sequence>
<comment type="similarity">
    <text evidence="1 5">Belongs to the iron/ascorbate-dependent oxidoreductase family.</text>
</comment>
<dbReference type="OrthoDB" id="3365399at2759"/>
<dbReference type="InterPro" id="IPR044861">
    <property type="entry name" value="IPNS-like_FE2OG_OXY"/>
</dbReference>
<dbReference type="GO" id="GO:0016491">
    <property type="term" value="F:oxidoreductase activity"/>
    <property type="evidence" value="ECO:0007669"/>
    <property type="project" value="UniProtKB-KW"/>
</dbReference>
<dbReference type="GO" id="GO:0044283">
    <property type="term" value="P:small molecule biosynthetic process"/>
    <property type="evidence" value="ECO:0007669"/>
    <property type="project" value="UniProtKB-ARBA"/>
</dbReference>
<dbReference type="GO" id="GO:0046872">
    <property type="term" value="F:metal ion binding"/>
    <property type="evidence" value="ECO:0007669"/>
    <property type="project" value="UniProtKB-KW"/>
</dbReference>
<evidence type="ECO:0000256" key="4">
    <source>
        <dbReference type="ARBA" id="ARBA00023004"/>
    </source>
</evidence>
<dbReference type="Pfam" id="PF14226">
    <property type="entry name" value="DIOX_N"/>
    <property type="match status" value="1"/>
</dbReference>
<reference evidence="7" key="1">
    <citation type="submission" date="2021-07" db="EMBL/GenBank/DDBJ databases">
        <authorList>
            <person name="Branca A.L. A."/>
        </authorList>
    </citation>
    <scope>NUCLEOTIDE SEQUENCE</scope>
</reference>
<name>A0A9W4JE71_9EURO</name>
<evidence type="ECO:0000313" key="7">
    <source>
        <dbReference type="EMBL" id="CAG8394391.1"/>
    </source>
</evidence>
<dbReference type="InterPro" id="IPR005123">
    <property type="entry name" value="Oxoglu/Fe-dep_dioxygenase_dom"/>
</dbReference>
<comment type="caution">
    <text evidence="7">The sequence shown here is derived from an EMBL/GenBank/DDBJ whole genome shotgun (WGS) entry which is preliminary data.</text>
</comment>
<evidence type="ECO:0000256" key="1">
    <source>
        <dbReference type="ARBA" id="ARBA00008056"/>
    </source>
</evidence>
<evidence type="ECO:0000313" key="8">
    <source>
        <dbReference type="Proteomes" id="UP001152592"/>
    </source>
</evidence>
<keyword evidence="2 5" id="KW-0479">Metal-binding</keyword>
<accession>A0A9W4JE71</accession>
<evidence type="ECO:0000256" key="5">
    <source>
        <dbReference type="RuleBase" id="RU003682"/>
    </source>
</evidence>
<organism evidence="7 8">
    <name type="scientific">Penicillium salamii</name>
    <dbReference type="NCBI Taxonomy" id="1612424"/>
    <lineage>
        <taxon>Eukaryota</taxon>
        <taxon>Fungi</taxon>
        <taxon>Dikarya</taxon>
        <taxon>Ascomycota</taxon>
        <taxon>Pezizomycotina</taxon>
        <taxon>Eurotiomycetes</taxon>
        <taxon>Eurotiomycetidae</taxon>
        <taxon>Eurotiales</taxon>
        <taxon>Aspergillaceae</taxon>
        <taxon>Penicillium</taxon>
    </lineage>
</organism>